<dbReference type="RefSeq" id="WP_200085095.1">
    <property type="nucleotide sequence ID" value="NZ_CP054706.1"/>
</dbReference>
<dbReference type="AlphaFoldDB" id="A0A7T6ZCD0"/>
<organism evidence="2 3">
    <name type="scientific">Salicibibacter cibi</name>
    <dbReference type="NCBI Taxonomy" id="2743001"/>
    <lineage>
        <taxon>Bacteria</taxon>
        <taxon>Bacillati</taxon>
        <taxon>Bacillota</taxon>
        <taxon>Bacilli</taxon>
        <taxon>Bacillales</taxon>
        <taxon>Bacillaceae</taxon>
        <taxon>Salicibibacter</taxon>
    </lineage>
</organism>
<keyword evidence="3" id="KW-1185">Reference proteome</keyword>
<reference evidence="2 3" key="1">
    <citation type="submission" date="2020-06" db="EMBL/GenBank/DDBJ databases">
        <title>Genomic analysis of Salicibibacter sp. NKC21-4.</title>
        <authorList>
            <person name="Oh Y.J."/>
        </authorList>
    </citation>
    <scope>NUCLEOTIDE SEQUENCE [LARGE SCALE GENOMIC DNA]</scope>
    <source>
        <strain evidence="2 3">NKC21-4</strain>
    </source>
</reference>
<accession>A0A7T6ZCD0</accession>
<feature type="compositionally biased region" description="Basic and acidic residues" evidence="1">
    <location>
        <begin position="276"/>
        <end position="291"/>
    </location>
</feature>
<dbReference type="EMBL" id="CP054706">
    <property type="protein sequence ID" value="QQK80727.1"/>
    <property type="molecule type" value="Genomic_DNA"/>
</dbReference>
<evidence type="ECO:0000256" key="1">
    <source>
        <dbReference type="SAM" id="MobiDB-lite"/>
    </source>
</evidence>
<proteinExistence type="predicted"/>
<sequence length="291" mass="33510">MYKDKKVDATRVRTVKFTQNDTVKHFAEFQKYDLLPPSIFTLPDSIGKQMTQMIADTESLRTSVFNHSKQLNDVFANFTLSDTIGKQMTQMITDTESLRISLFDQAKQFNDVVTDFPMSDTIQRQMSQMAANFTTFDVLQEQANRMAESLRPSLLITFNEVHNQLRKLGDLYSSEINEAFRHFNDFVAEVEQDLETSPEEEKKQFNDIVQLLKKCKTLIQVRNVLKSPITANVLMVLGLIAGAPKEINIQINGNENSIYIEQEESNIFIEDNGEENQLKQLEDETEERQDS</sequence>
<dbReference type="KEGG" id="scib:HUG20_13035"/>
<evidence type="ECO:0000313" key="2">
    <source>
        <dbReference type="EMBL" id="QQK80727.1"/>
    </source>
</evidence>
<feature type="region of interest" description="Disordered" evidence="1">
    <location>
        <begin position="271"/>
        <end position="291"/>
    </location>
</feature>
<protein>
    <submittedName>
        <fullName evidence="2">Uncharacterized protein</fullName>
    </submittedName>
</protein>
<gene>
    <name evidence="2" type="ORF">HUG20_13035</name>
</gene>
<evidence type="ECO:0000313" key="3">
    <source>
        <dbReference type="Proteomes" id="UP000595349"/>
    </source>
</evidence>
<dbReference type="Proteomes" id="UP000595349">
    <property type="component" value="Chromosome"/>
</dbReference>
<name>A0A7T6ZCD0_9BACI</name>